<accession>A0A7S2JX83</accession>
<sequence length="102" mass="11594">MSSKKKVGHGSREHAAYVRYAIVSGEDTPEFKSKRLTIESACDSSLDECIQNEITEEFVREVFNQEDSLFTNMSRSATSKPQKRKKKNKGKNKSAKYTKNAK</sequence>
<gene>
    <name evidence="2" type="ORF">LDAN0321_LOCUS2438</name>
</gene>
<feature type="compositionally biased region" description="Basic residues" evidence="1">
    <location>
        <begin position="81"/>
        <end position="102"/>
    </location>
</feature>
<evidence type="ECO:0000313" key="2">
    <source>
        <dbReference type="EMBL" id="CAD9560211.1"/>
    </source>
</evidence>
<feature type="compositionally biased region" description="Polar residues" evidence="1">
    <location>
        <begin position="69"/>
        <end position="79"/>
    </location>
</feature>
<dbReference type="EMBL" id="HBGY01003999">
    <property type="protein sequence ID" value="CAD9560211.1"/>
    <property type="molecule type" value="Transcribed_RNA"/>
</dbReference>
<feature type="region of interest" description="Disordered" evidence="1">
    <location>
        <begin position="69"/>
        <end position="102"/>
    </location>
</feature>
<evidence type="ECO:0000256" key="1">
    <source>
        <dbReference type="SAM" id="MobiDB-lite"/>
    </source>
</evidence>
<organism evidence="2">
    <name type="scientific">Leptocylindrus danicus</name>
    <dbReference type="NCBI Taxonomy" id="163516"/>
    <lineage>
        <taxon>Eukaryota</taxon>
        <taxon>Sar</taxon>
        <taxon>Stramenopiles</taxon>
        <taxon>Ochrophyta</taxon>
        <taxon>Bacillariophyta</taxon>
        <taxon>Coscinodiscophyceae</taxon>
        <taxon>Chaetocerotophycidae</taxon>
        <taxon>Leptocylindrales</taxon>
        <taxon>Leptocylindraceae</taxon>
        <taxon>Leptocylindrus</taxon>
    </lineage>
</organism>
<protein>
    <submittedName>
        <fullName evidence="2">Uncharacterized protein</fullName>
    </submittedName>
</protein>
<reference evidence="2" key="1">
    <citation type="submission" date="2021-01" db="EMBL/GenBank/DDBJ databases">
        <authorList>
            <person name="Corre E."/>
            <person name="Pelletier E."/>
            <person name="Niang G."/>
            <person name="Scheremetjew M."/>
            <person name="Finn R."/>
            <person name="Kale V."/>
            <person name="Holt S."/>
            <person name="Cochrane G."/>
            <person name="Meng A."/>
            <person name="Brown T."/>
            <person name="Cohen L."/>
        </authorList>
    </citation>
    <scope>NUCLEOTIDE SEQUENCE</scope>
    <source>
        <strain evidence="2">B650</strain>
    </source>
</reference>
<name>A0A7S2JX83_9STRA</name>
<dbReference type="AlphaFoldDB" id="A0A7S2JX83"/>
<proteinExistence type="predicted"/>